<proteinExistence type="inferred from homology"/>
<accession>A0A913ZLH4</accession>
<dbReference type="PANTHER" id="PTHR12153:SF18">
    <property type="entry name" value="SELENOPROTEIN O"/>
    <property type="match status" value="1"/>
</dbReference>
<feature type="signal peptide" evidence="10">
    <location>
        <begin position="1"/>
        <end position="33"/>
    </location>
</feature>
<evidence type="ECO:0000256" key="1">
    <source>
        <dbReference type="ARBA" id="ARBA00001946"/>
    </source>
</evidence>
<keyword evidence="5" id="KW-0479">Metal-binding</keyword>
<keyword evidence="4" id="KW-0548">Nucleotidyltransferase</keyword>
<dbReference type="PANTHER" id="PTHR12153">
    <property type="entry name" value="SELENOPROTEIN O"/>
    <property type="match status" value="1"/>
</dbReference>
<evidence type="ECO:0000256" key="6">
    <source>
        <dbReference type="ARBA" id="ARBA00022741"/>
    </source>
</evidence>
<feature type="chain" id="PRO_5037884859" description="Selenoprotein O" evidence="10">
    <location>
        <begin position="34"/>
        <end position="613"/>
    </location>
</feature>
<dbReference type="NCBIfam" id="NF000658">
    <property type="entry name" value="PRK00029.1"/>
    <property type="match status" value="1"/>
</dbReference>
<dbReference type="GO" id="GO:0046872">
    <property type="term" value="F:metal ion binding"/>
    <property type="evidence" value="ECO:0007669"/>
    <property type="project" value="UniProtKB-KW"/>
</dbReference>
<dbReference type="Proteomes" id="UP000887568">
    <property type="component" value="Unplaced"/>
</dbReference>
<keyword evidence="10" id="KW-0732">Signal</keyword>
<dbReference type="GO" id="GO:0005524">
    <property type="term" value="F:ATP binding"/>
    <property type="evidence" value="ECO:0007669"/>
    <property type="project" value="UniProtKB-KW"/>
</dbReference>
<evidence type="ECO:0000256" key="8">
    <source>
        <dbReference type="ARBA" id="ARBA00022842"/>
    </source>
</evidence>
<evidence type="ECO:0000256" key="5">
    <source>
        <dbReference type="ARBA" id="ARBA00022723"/>
    </source>
</evidence>
<protein>
    <recommendedName>
        <fullName evidence="9">Selenoprotein O</fullName>
    </recommendedName>
</protein>
<reference evidence="11" key="1">
    <citation type="submission" date="2022-11" db="UniProtKB">
        <authorList>
            <consortium name="EnsemblMetazoa"/>
        </authorList>
    </citation>
    <scope>IDENTIFICATION</scope>
</reference>
<dbReference type="RefSeq" id="XP_038051906.1">
    <property type="nucleotide sequence ID" value="XM_038195978.1"/>
</dbReference>
<keyword evidence="12" id="KW-1185">Reference proteome</keyword>
<name>A0A913ZLH4_PATMI</name>
<keyword evidence="3" id="KW-0808">Transferase</keyword>
<evidence type="ECO:0000256" key="3">
    <source>
        <dbReference type="ARBA" id="ARBA00022679"/>
    </source>
</evidence>
<dbReference type="AlphaFoldDB" id="A0A913ZLH4"/>
<dbReference type="HAMAP" id="MF_00692">
    <property type="entry name" value="SelO"/>
    <property type="match status" value="1"/>
</dbReference>
<evidence type="ECO:0000313" key="11">
    <source>
        <dbReference type="EnsemblMetazoa" id="XP_038051906.1"/>
    </source>
</evidence>
<evidence type="ECO:0000256" key="7">
    <source>
        <dbReference type="ARBA" id="ARBA00022840"/>
    </source>
</evidence>
<dbReference type="Pfam" id="PF02696">
    <property type="entry name" value="SelO"/>
    <property type="match status" value="1"/>
</dbReference>
<comment type="cofactor">
    <cofactor evidence="1">
        <name>Mg(2+)</name>
        <dbReference type="ChEBI" id="CHEBI:18420"/>
    </cofactor>
</comment>
<sequence length="613" mass="69802">MAAPMASLSCFRFQKQTSILFIILICSLSFGHLEDCRDEENSQSHAEEKYSTKENLSERTCETESKKCSTRNRRHHGRTTNETPALVATFDDWHFDETQILIETFPIDRIEENYVRQVKNAIFSKVFPIPMKSTTHLVAISEPVATDILDLDPTSVRNSDFFKAFVSGSTFLPGSVPLAHRYGGHQFGYWSGQLGDGRAVMLGEYLNRKGKRWELQLKGSGLTPYSRRGDGRAVLRSSVREFLCSEAMYHLGIPTSRALSLSVSSDPVWRDQFYDGHPKQEQAAVVLRLAPSWFRIGSLEILTNNQEIPLLRKLTDFVIKHYFPHIDSLDDNRYLAFYSEVVSQTANMIAKWMSVGFAHGVMNTDNFSLLSLTIDYGPFGFLDAYIPDFVPNTSDDEARYSYEKQPDVGHFNLDKLRQALLPLVDQQQAKHLLQILQGYADVYKRRFMEIFRKKLGLAGEEDEDEYIVALLLKLMEDSRADFTMTFRQLGALSVTDLALNNIPDSLWALKDLQQHSSFSDWIRVYTARAGTSGEETSPTSREDQMNAVNPKYILRNWMAQDAIVKAENGDYSAVNFLLTVLQNPYQEQEAAERANCAQRPPDWARDIRVSCSS</sequence>
<evidence type="ECO:0000313" key="12">
    <source>
        <dbReference type="Proteomes" id="UP000887568"/>
    </source>
</evidence>
<dbReference type="OMA" id="YGPYGWL"/>
<dbReference type="GO" id="GO:0016779">
    <property type="term" value="F:nucleotidyltransferase activity"/>
    <property type="evidence" value="ECO:0007669"/>
    <property type="project" value="UniProtKB-KW"/>
</dbReference>
<organism evidence="11 12">
    <name type="scientific">Patiria miniata</name>
    <name type="common">Bat star</name>
    <name type="synonym">Asterina miniata</name>
    <dbReference type="NCBI Taxonomy" id="46514"/>
    <lineage>
        <taxon>Eukaryota</taxon>
        <taxon>Metazoa</taxon>
        <taxon>Echinodermata</taxon>
        <taxon>Eleutherozoa</taxon>
        <taxon>Asterozoa</taxon>
        <taxon>Asteroidea</taxon>
        <taxon>Valvatacea</taxon>
        <taxon>Valvatida</taxon>
        <taxon>Asterinidae</taxon>
        <taxon>Patiria</taxon>
    </lineage>
</organism>
<dbReference type="InterPro" id="IPR003846">
    <property type="entry name" value="SelO"/>
</dbReference>
<dbReference type="GeneID" id="119724769"/>
<evidence type="ECO:0000256" key="4">
    <source>
        <dbReference type="ARBA" id="ARBA00022695"/>
    </source>
</evidence>
<comment type="similarity">
    <text evidence="2">Belongs to the SELO family.</text>
</comment>
<evidence type="ECO:0000256" key="10">
    <source>
        <dbReference type="SAM" id="SignalP"/>
    </source>
</evidence>
<keyword evidence="6" id="KW-0547">Nucleotide-binding</keyword>
<dbReference type="EnsemblMetazoa" id="XM_038195978.1">
    <property type="protein sequence ID" value="XP_038051906.1"/>
    <property type="gene ID" value="LOC119724769"/>
</dbReference>
<evidence type="ECO:0000256" key="2">
    <source>
        <dbReference type="ARBA" id="ARBA00009747"/>
    </source>
</evidence>
<dbReference type="OrthoDB" id="10254721at2759"/>
<evidence type="ECO:0000256" key="9">
    <source>
        <dbReference type="ARBA" id="ARBA00031547"/>
    </source>
</evidence>
<keyword evidence="7" id="KW-0067">ATP-binding</keyword>
<keyword evidence="8" id="KW-0460">Magnesium</keyword>